<proteinExistence type="predicted"/>
<sequence length="269" mass="28694">MSISIADPFLLSAYTPSKKLSTQGSVPGPSKYSNVYATQEHASTSGAKSSYMTVAVQGEGVHVIDTSSLHPAISHTLGPSVVFSCPPVTETTQEDEVKICTTYAVIESSQDMSAQGHGRTVWRWRESPTGDAAVSGETRASKHTAILPHRTSRTLLSPELARHVLFVGTRGEVTITDSDLNVKSTHVPSELHEESSILHSFVFSRRTASFIPTKIAPKQGLLVVIISHKGDNGRIDVLAVDENASITPLATITLPTQKTLAPVNGPSTS</sequence>
<reference evidence="1" key="1">
    <citation type="submission" date="2022-07" db="EMBL/GenBank/DDBJ databases">
        <title>Genome Sequence of Phlebia brevispora.</title>
        <authorList>
            <person name="Buettner E."/>
        </authorList>
    </citation>
    <scope>NUCLEOTIDE SEQUENCE</scope>
    <source>
        <strain evidence="1">MPL23</strain>
    </source>
</reference>
<keyword evidence="2" id="KW-1185">Reference proteome</keyword>
<organism evidence="1 2">
    <name type="scientific">Phlebia brevispora</name>
    <dbReference type="NCBI Taxonomy" id="194682"/>
    <lineage>
        <taxon>Eukaryota</taxon>
        <taxon>Fungi</taxon>
        <taxon>Dikarya</taxon>
        <taxon>Basidiomycota</taxon>
        <taxon>Agaricomycotina</taxon>
        <taxon>Agaricomycetes</taxon>
        <taxon>Polyporales</taxon>
        <taxon>Meruliaceae</taxon>
        <taxon>Phlebia</taxon>
    </lineage>
</organism>
<gene>
    <name evidence="1" type="ORF">NM688_g8994</name>
</gene>
<name>A0ACC1RML5_9APHY</name>
<evidence type="ECO:0000313" key="2">
    <source>
        <dbReference type="Proteomes" id="UP001148662"/>
    </source>
</evidence>
<protein>
    <submittedName>
        <fullName evidence="1">Uncharacterized protein</fullName>
    </submittedName>
</protein>
<comment type="caution">
    <text evidence="1">The sequence shown here is derived from an EMBL/GenBank/DDBJ whole genome shotgun (WGS) entry which is preliminary data.</text>
</comment>
<evidence type="ECO:0000313" key="1">
    <source>
        <dbReference type="EMBL" id="KAJ3521619.1"/>
    </source>
</evidence>
<accession>A0ACC1RML5</accession>
<dbReference type="Proteomes" id="UP001148662">
    <property type="component" value="Unassembled WGS sequence"/>
</dbReference>
<dbReference type="EMBL" id="JANHOG010002615">
    <property type="protein sequence ID" value="KAJ3521619.1"/>
    <property type="molecule type" value="Genomic_DNA"/>
</dbReference>